<dbReference type="Gene3D" id="3.30.420.10">
    <property type="entry name" value="Ribonuclease H-like superfamily/Ribonuclease H"/>
    <property type="match status" value="1"/>
</dbReference>
<feature type="compositionally biased region" description="Polar residues" evidence="9">
    <location>
        <begin position="241"/>
        <end position="252"/>
    </location>
</feature>
<keyword evidence="3" id="KW-0540">Nuclease</keyword>
<dbReference type="FunFam" id="1.10.150.80:FF:000001">
    <property type="entry name" value="Putative exosome component 10"/>
    <property type="match status" value="1"/>
</dbReference>
<dbReference type="InterPro" id="IPR010997">
    <property type="entry name" value="HRDC-like_sf"/>
</dbReference>
<proteinExistence type="inferred from homology"/>
<feature type="compositionally biased region" description="Basic and acidic residues" evidence="9">
    <location>
        <begin position="924"/>
        <end position="933"/>
    </location>
</feature>
<dbReference type="GO" id="GO:0071040">
    <property type="term" value="P:nuclear polyadenylation-dependent antisense transcript catabolic process"/>
    <property type="evidence" value="ECO:0000318"/>
    <property type="project" value="GO_Central"/>
</dbReference>
<dbReference type="GO" id="GO:0071035">
    <property type="term" value="P:nuclear polyadenylation-dependent rRNA catabolic process"/>
    <property type="evidence" value="ECO:0000318"/>
    <property type="project" value="GO_Central"/>
</dbReference>
<dbReference type="InterPro" id="IPR012588">
    <property type="entry name" value="Exosome-assoc_fac_Rrp6_N"/>
</dbReference>
<evidence type="ECO:0000259" key="10">
    <source>
        <dbReference type="PROSITE" id="PS50967"/>
    </source>
</evidence>
<dbReference type="AlphaFoldDB" id="A0A1Y1I4U0"/>
<evidence type="ECO:0000256" key="7">
    <source>
        <dbReference type="ARBA" id="ARBA00023242"/>
    </source>
</evidence>
<feature type="region of interest" description="Disordered" evidence="9">
    <location>
        <begin position="1100"/>
        <end position="1174"/>
    </location>
</feature>
<feature type="region of interest" description="Disordered" evidence="9">
    <location>
        <begin position="200"/>
        <end position="270"/>
    </location>
</feature>
<evidence type="ECO:0000313" key="11">
    <source>
        <dbReference type="EMBL" id="GAQ85964.1"/>
    </source>
</evidence>
<dbReference type="SUPFAM" id="SSF47819">
    <property type="entry name" value="HRDC-like"/>
    <property type="match status" value="1"/>
</dbReference>
<dbReference type="Pfam" id="PF01612">
    <property type="entry name" value="DNA_pol_A_exo1"/>
    <property type="match status" value="1"/>
</dbReference>
<feature type="compositionally biased region" description="Low complexity" evidence="9">
    <location>
        <begin position="256"/>
        <end position="270"/>
    </location>
</feature>
<evidence type="ECO:0000256" key="5">
    <source>
        <dbReference type="ARBA" id="ARBA00022835"/>
    </source>
</evidence>
<dbReference type="GO" id="GO:0071037">
    <property type="term" value="P:nuclear polyadenylation-dependent snRNA catabolic process"/>
    <property type="evidence" value="ECO:0000318"/>
    <property type="project" value="GO_Central"/>
</dbReference>
<dbReference type="GO" id="GO:0071039">
    <property type="term" value="P:nuclear polyadenylation-dependent CUT catabolic process"/>
    <property type="evidence" value="ECO:0000318"/>
    <property type="project" value="GO_Central"/>
</dbReference>
<dbReference type="GO" id="GO:0071051">
    <property type="term" value="P:poly(A)-dependent snoRNA 3'-end processing"/>
    <property type="evidence" value="ECO:0000318"/>
    <property type="project" value="GO_Central"/>
</dbReference>
<dbReference type="InterPro" id="IPR049559">
    <property type="entry name" value="Rrp6p-like_exo"/>
</dbReference>
<feature type="compositionally biased region" description="Acidic residues" evidence="9">
    <location>
        <begin position="708"/>
        <end position="721"/>
    </location>
</feature>
<dbReference type="InterPro" id="IPR044876">
    <property type="entry name" value="HRDC_dom_sf"/>
</dbReference>
<dbReference type="Gene3D" id="1.10.150.80">
    <property type="entry name" value="HRDC domain"/>
    <property type="match status" value="1"/>
</dbReference>
<dbReference type="SMART" id="SM00341">
    <property type="entry name" value="HRDC"/>
    <property type="match status" value="1"/>
</dbReference>
<dbReference type="Proteomes" id="UP000054558">
    <property type="component" value="Unassembled WGS sequence"/>
</dbReference>
<dbReference type="GO" id="GO:0071038">
    <property type="term" value="P:TRAMP-dependent tRNA surveillance pathway"/>
    <property type="evidence" value="ECO:0000318"/>
    <property type="project" value="GO_Central"/>
</dbReference>
<comment type="similarity">
    <text evidence="8">Belongs to the exosome component 10/RRP6 family.</text>
</comment>
<keyword evidence="7" id="KW-0539">Nucleus</keyword>
<dbReference type="PANTHER" id="PTHR12124:SF47">
    <property type="entry name" value="EXOSOME COMPONENT 10"/>
    <property type="match status" value="1"/>
</dbReference>
<gene>
    <name evidence="11" type="ORF">KFL_002630080</name>
</gene>
<dbReference type="GO" id="GO:0003727">
    <property type="term" value="F:single-stranded RNA binding"/>
    <property type="evidence" value="ECO:0000318"/>
    <property type="project" value="GO_Central"/>
</dbReference>
<dbReference type="GO" id="GO:0071044">
    <property type="term" value="P:histone mRNA catabolic process"/>
    <property type="evidence" value="ECO:0000318"/>
    <property type="project" value="GO_Central"/>
</dbReference>
<organism evidence="11 12">
    <name type="scientific">Klebsormidium nitens</name>
    <name type="common">Green alga</name>
    <name type="synonym">Ulothrix nitens</name>
    <dbReference type="NCBI Taxonomy" id="105231"/>
    <lineage>
        <taxon>Eukaryota</taxon>
        <taxon>Viridiplantae</taxon>
        <taxon>Streptophyta</taxon>
        <taxon>Klebsormidiophyceae</taxon>
        <taxon>Klebsormidiales</taxon>
        <taxon>Klebsormidiaceae</taxon>
        <taxon>Klebsormidium</taxon>
    </lineage>
</organism>
<feature type="domain" description="HRDC" evidence="10">
    <location>
        <begin position="564"/>
        <end position="644"/>
    </location>
</feature>
<dbReference type="OMA" id="QPRAVKP"/>
<comment type="subcellular location">
    <subcellularLocation>
        <location evidence="1">Nucleus</location>
    </subcellularLocation>
</comment>
<evidence type="ECO:0000313" key="12">
    <source>
        <dbReference type="Proteomes" id="UP000054558"/>
    </source>
</evidence>
<keyword evidence="2" id="KW-0698">rRNA processing</keyword>
<keyword evidence="6" id="KW-0269">Exonuclease</keyword>
<evidence type="ECO:0000256" key="6">
    <source>
        <dbReference type="ARBA" id="ARBA00022839"/>
    </source>
</evidence>
<dbReference type="Pfam" id="PF00570">
    <property type="entry name" value="HRDC"/>
    <property type="match status" value="1"/>
</dbReference>
<feature type="region of interest" description="Disordered" evidence="9">
    <location>
        <begin position="502"/>
        <end position="524"/>
    </location>
</feature>
<dbReference type="GO" id="GO:0000175">
    <property type="term" value="F:3'-5'-RNA exonuclease activity"/>
    <property type="evidence" value="ECO:0000318"/>
    <property type="project" value="GO_Central"/>
</dbReference>
<dbReference type="PROSITE" id="PS50967">
    <property type="entry name" value="HRDC"/>
    <property type="match status" value="1"/>
</dbReference>
<feature type="compositionally biased region" description="Acidic residues" evidence="9">
    <location>
        <begin position="957"/>
        <end position="971"/>
    </location>
</feature>
<dbReference type="InterPro" id="IPR002121">
    <property type="entry name" value="HRDC_dom"/>
</dbReference>
<dbReference type="STRING" id="105231.A0A1Y1I4U0"/>
<dbReference type="CDD" id="cd06147">
    <property type="entry name" value="Rrp6p_like_exo"/>
    <property type="match status" value="1"/>
</dbReference>
<evidence type="ECO:0000256" key="3">
    <source>
        <dbReference type="ARBA" id="ARBA00022722"/>
    </source>
</evidence>
<dbReference type="SUPFAM" id="SSF53098">
    <property type="entry name" value="Ribonuclease H-like"/>
    <property type="match status" value="1"/>
</dbReference>
<evidence type="ECO:0000256" key="2">
    <source>
        <dbReference type="ARBA" id="ARBA00022552"/>
    </source>
</evidence>
<dbReference type="GO" id="GO:0071036">
    <property type="term" value="P:nuclear polyadenylation-dependent snoRNA catabolic process"/>
    <property type="evidence" value="ECO:0000318"/>
    <property type="project" value="GO_Central"/>
</dbReference>
<dbReference type="GO" id="GO:0000166">
    <property type="term" value="F:nucleotide binding"/>
    <property type="evidence" value="ECO:0007669"/>
    <property type="project" value="InterPro"/>
</dbReference>
<protein>
    <recommendedName>
        <fullName evidence="10">HRDC domain-containing protein</fullName>
    </recommendedName>
</protein>
<evidence type="ECO:0000256" key="1">
    <source>
        <dbReference type="ARBA" id="ARBA00004123"/>
    </source>
</evidence>
<evidence type="ECO:0000256" key="4">
    <source>
        <dbReference type="ARBA" id="ARBA00022801"/>
    </source>
</evidence>
<dbReference type="SMART" id="SM00474">
    <property type="entry name" value="35EXOc"/>
    <property type="match status" value="1"/>
</dbReference>
<reference evidence="11 12" key="1">
    <citation type="journal article" date="2014" name="Nat. Commun.">
        <title>Klebsormidium flaccidum genome reveals primary factors for plant terrestrial adaptation.</title>
        <authorList>
            <person name="Hori K."/>
            <person name="Maruyama F."/>
            <person name="Fujisawa T."/>
            <person name="Togashi T."/>
            <person name="Yamamoto N."/>
            <person name="Seo M."/>
            <person name="Sato S."/>
            <person name="Yamada T."/>
            <person name="Mori H."/>
            <person name="Tajima N."/>
            <person name="Moriyama T."/>
            <person name="Ikeuchi M."/>
            <person name="Watanabe M."/>
            <person name="Wada H."/>
            <person name="Kobayashi K."/>
            <person name="Saito M."/>
            <person name="Masuda T."/>
            <person name="Sasaki-Sekimoto Y."/>
            <person name="Mashiguchi K."/>
            <person name="Awai K."/>
            <person name="Shimojima M."/>
            <person name="Masuda S."/>
            <person name="Iwai M."/>
            <person name="Nobusawa T."/>
            <person name="Narise T."/>
            <person name="Kondo S."/>
            <person name="Saito H."/>
            <person name="Sato R."/>
            <person name="Murakawa M."/>
            <person name="Ihara Y."/>
            <person name="Oshima-Yamada Y."/>
            <person name="Ohtaka K."/>
            <person name="Satoh M."/>
            <person name="Sonobe K."/>
            <person name="Ishii M."/>
            <person name="Ohtani R."/>
            <person name="Kanamori-Sato M."/>
            <person name="Honoki R."/>
            <person name="Miyazaki D."/>
            <person name="Mochizuki H."/>
            <person name="Umetsu J."/>
            <person name="Higashi K."/>
            <person name="Shibata D."/>
            <person name="Kamiya Y."/>
            <person name="Sato N."/>
            <person name="Nakamura Y."/>
            <person name="Tabata S."/>
            <person name="Ida S."/>
            <person name="Kurokawa K."/>
            <person name="Ohta H."/>
        </authorList>
    </citation>
    <scope>NUCLEOTIDE SEQUENCE [LARGE SCALE GENOMIC DNA]</scope>
    <source>
        <strain evidence="11 12">NIES-2285</strain>
    </source>
</reference>
<feature type="region of interest" description="Disordered" evidence="9">
    <location>
        <begin position="810"/>
        <end position="888"/>
    </location>
</feature>
<feature type="compositionally biased region" description="Low complexity" evidence="9">
    <location>
        <begin position="722"/>
        <end position="734"/>
    </location>
</feature>
<accession>A0A1Y1I4U0</accession>
<dbReference type="PANTHER" id="PTHR12124">
    <property type="entry name" value="POLYMYOSITIS/SCLERODERMA AUTOANTIGEN-RELATED"/>
    <property type="match status" value="1"/>
</dbReference>
<evidence type="ECO:0000256" key="9">
    <source>
        <dbReference type="SAM" id="MobiDB-lite"/>
    </source>
</evidence>
<evidence type="ECO:0000256" key="8">
    <source>
        <dbReference type="ARBA" id="ARBA00043957"/>
    </source>
</evidence>
<feature type="compositionally biased region" description="Low complexity" evidence="9">
    <location>
        <begin position="815"/>
        <end position="829"/>
    </location>
</feature>
<sequence>MDSLESKLNHLTEDLARARSVIRSLPNEEDYHFYKLFPDFKQPSDAAGERIKKLLLRFGSIEEWSDEPDEAAEWLVTVMDDLLEQVDKSLDAAEKGESLTAGKAGGVAKTSVGASVASHVVGKNLQPPVPLHIPTLRKPQELFTEAINNSNSPFQSKGPYLSYDGGEDNAVGVHADDWNTILSRRAGADVAADVSISDRAPAAAEPSGLHSAERGQNGAGANAPESTETRAEPVKRPRLTVDTNSLTGTSRPVSMASLSRGGSPRSASPSRGLLALDMHAKRLGVGSAKRGRVHPLDKTLRELSYPPWQFQAPPDPLPEPEPIDARPIELTDTLLGLKKIAEKLAREREVACDLEAHHYRSFQGFVCLMQLSTRTEDFVVDAIALREHIGPALGPVFADSSILKVLHGADRDVLWLQRDFGIYVVNMFDTGQAARQLALSGFGLGHLLEHFCGVHTDKRYQLADWRLRPLPEEMFKYARMDTHYLLYIYDRMRGLLLDNGSKRKRRRKDGESGESSDDQDAPRKDLVQQVLDRSRDLCLAVYEKELFRETSYLKLYKNYGRHLNKQQLAALAGLYAWRDRTAREQDESCGYILPKHLLLRLAEELPSDARKLQSIVRGQSPVVTARAADVIEVLRAAREQASGAGGAAFDPALWEGADVISDFLTPESPKSPKEGQGAVEGLGIKRAIGQSALGDPRKSAVGPSLLSVEDDMGSEEEEEQPEAAPGAPRGGLEATTRKAVVVKRAAGSALFGRPAKRANVAKGSEGKAAVVREICGVREEMAEEGAGPSTERMEPETVNADVRDKTVRGETADGSEAFQSSAAATAGAAEGERAESGRSSGVPTAESTDNGKLGFAEPGLKQKKRKGGLGAMFGARSSRGGSEETSAKAAAERVKASLALPFTPVGGLGPTQGLNFVKITGEGSRSEALHEGEAGNEEGTEESGAVPLEEVMMYKDGEEDEEEQSNGGEEEAERKPDPEAEKLALFGTQDLPKPISQAYRKTGAFAQAANGSGGREAGNGKKAQGPETSGAEKEQKSVSGGVGEGNENGQSGSQHGGKRALPAGPSAAALEAGCEGLAKDGKFDFAAAAGALGLRSFLKSKPAAGTKEGGKGAKPVKQSRGSKPEEQSYGAPKEEPGHNFNPFASMEEEGAGIKAGKRSQAFPRSGNRMSTFRR</sequence>
<feature type="compositionally biased region" description="Basic and acidic residues" evidence="9">
    <location>
        <begin position="972"/>
        <end position="982"/>
    </location>
</feature>
<dbReference type="InterPro" id="IPR045092">
    <property type="entry name" value="Rrp6-like"/>
</dbReference>
<dbReference type="OrthoDB" id="2250022at2759"/>
<dbReference type="GO" id="GO:0005730">
    <property type="term" value="C:nucleolus"/>
    <property type="evidence" value="ECO:0000318"/>
    <property type="project" value="GO_Central"/>
</dbReference>
<dbReference type="Pfam" id="PF08066">
    <property type="entry name" value="PMC2NT"/>
    <property type="match status" value="1"/>
</dbReference>
<dbReference type="GO" id="GO:0000176">
    <property type="term" value="C:nuclear exosome (RNase complex)"/>
    <property type="evidence" value="ECO:0000318"/>
    <property type="project" value="GO_Central"/>
</dbReference>
<dbReference type="InterPro" id="IPR002562">
    <property type="entry name" value="3'-5'_exonuclease_dom"/>
</dbReference>
<dbReference type="InterPro" id="IPR036397">
    <property type="entry name" value="RNaseH_sf"/>
</dbReference>
<dbReference type="EMBL" id="DF237212">
    <property type="protein sequence ID" value="GAQ85964.1"/>
    <property type="molecule type" value="Genomic_DNA"/>
</dbReference>
<dbReference type="InterPro" id="IPR012337">
    <property type="entry name" value="RNaseH-like_sf"/>
</dbReference>
<feature type="region of interest" description="Disordered" evidence="9">
    <location>
        <begin position="693"/>
        <end position="734"/>
    </location>
</feature>
<keyword evidence="5" id="KW-0271">Exosome</keyword>
<name>A0A1Y1I4U0_KLENI</name>
<dbReference type="GO" id="GO:0000467">
    <property type="term" value="P:exonucleolytic trimming to generate mature 3'-end of 5.8S rRNA from tricistronic rRNA transcript (SSU-rRNA, 5.8S rRNA, LSU-rRNA)"/>
    <property type="evidence" value="ECO:0000318"/>
    <property type="project" value="GO_Central"/>
</dbReference>
<keyword evidence="4" id="KW-0378">Hydrolase</keyword>
<keyword evidence="12" id="KW-1185">Reference proteome</keyword>
<feature type="compositionally biased region" description="Basic and acidic residues" evidence="9">
    <location>
        <begin position="1122"/>
        <end position="1137"/>
    </location>
</feature>
<feature type="region of interest" description="Disordered" evidence="9">
    <location>
        <begin position="924"/>
        <end position="1069"/>
    </location>
</feature>